<dbReference type="WBParaSite" id="GPUH_0000516501-mRNA-1">
    <property type="protein sequence ID" value="GPUH_0000516501-mRNA-1"/>
    <property type="gene ID" value="GPUH_0000516501"/>
</dbReference>
<sequence length="179" mass="19394">MNCLPMRPFPIPSSVPPPITFSLPAVPRSSEQPHPCSSDTKADSSVSCPRPVRQEDVTACSDEKLGGDEDTVFFSVIPTYCIDENGDPVLDELPVRKKKSVSNVKVYFKCQDLRSRSVPRLSTTTLASGYAHYFAEFMQGATGRGLEPSSLSSTRSNGGEEEEVFAELVDNAAKVCITG</sequence>
<dbReference type="EMBL" id="UYRT01010567">
    <property type="protein sequence ID" value="VDK49362.1"/>
    <property type="molecule type" value="Genomic_DNA"/>
</dbReference>
<feature type="region of interest" description="Disordered" evidence="1">
    <location>
        <begin position="22"/>
        <end position="52"/>
    </location>
</feature>
<feature type="compositionally biased region" description="Polar residues" evidence="1">
    <location>
        <begin position="29"/>
        <end position="47"/>
    </location>
</feature>
<protein>
    <submittedName>
        <fullName evidence="4">Kinesin motor domain-containing protein</fullName>
    </submittedName>
</protein>
<dbReference type="AlphaFoldDB" id="A0A183D8W7"/>
<accession>A0A183D8W7</accession>
<reference evidence="4" key="1">
    <citation type="submission" date="2016-06" db="UniProtKB">
        <authorList>
            <consortium name="WormBaseParasite"/>
        </authorList>
    </citation>
    <scope>IDENTIFICATION</scope>
</reference>
<keyword evidence="3" id="KW-1185">Reference proteome</keyword>
<organism evidence="4">
    <name type="scientific">Gongylonema pulchrum</name>
    <dbReference type="NCBI Taxonomy" id="637853"/>
    <lineage>
        <taxon>Eukaryota</taxon>
        <taxon>Metazoa</taxon>
        <taxon>Ecdysozoa</taxon>
        <taxon>Nematoda</taxon>
        <taxon>Chromadorea</taxon>
        <taxon>Rhabditida</taxon>
        <taxon>Spirurina</taxon>
        <taxon>Spiruromorpha</taxon>
        <taxon>Spiruroidea</taxon>
        <taxon>Gongylonematidae</taxon>
        <taxon>Gongylonema</taxon>
    </lineage>
</organism>
<gene>
    <name evidence="2" type="ORF">GPUH_LOCUS5156</name>
</gene>
<reference evidence="2 3" key="2">
    <citation type="submission" date="2018-11" db="EMBL/GenBank/DDBJ databases">
        <authorList>
            <consortium name="Pathogen Informatics"/>
        </authorList>
    </citation>
    <scope>NUCLEOTIDE SEQUENCE [LARGE SCALE GENOMIC DNA]</scope>
</reference>
<dbReference type="Proteomes" id="UP000271098">
    <property type="component" value="Unassembled WGS sequence"/>
</dbReference>
<name>A0A183D8W7_9BILA</name>
<proteinExistence type="predicted"/>
<evidence type="ECO:0000256" key="1">
    <source>
        <dbReference type="SAM" id="MobiDB-lite"/>
    </source>
</evidence>
<evidence type="ECO:0000313" key="3">
    <source>
        <dbReference type="Proteomes" id="UP000271098"/>
    </source>
</evidence>
<evidence type="ECO:0000313" key="4">
    <source>
        <dbReference type="WBParaSite" id="GPUH_0000516501-mRNA-1"/>
    </source>
</evidence>
<evidence type="ECO:0000313" key="2">
    <source>
        <dbReference type="EMBL" id="VDK49362.1"/>
    </source>
</evidence>